<feature type="transmembrane region" description="Helical" evidence="1">
    <location>
        <begin position="112"/>
        <end position="131"/>
    </location>
</feature>
<dbReference type="Proteomes" id="UP000239322">
    <property type="component" value="Unassembled WGS sequence"/>
</dbReference>
<feature type="transmembrane region" description="Helical" evidence="1">
    <location>
        <begin position="143"/>
        <end position="164"/>
    </location>
</feature>
<protein>
    <recommendedName>
        <fullName evidence="4">Stage II sporulation protein M</fullName>
    </recommendedName>
</protein>
<dbReference type="Pfam" id="PF01944">
    <property type="entry name" value="SpoIIM"/>
    <property type="match status" value="1"/>
</dbReference>
<gene>
    <name evidence="2" type="ORF">C6N75_08380</name>
</gene>
<organism evidence="2 3">
    <name type="scientific">Streptomyces solincola</name>
    <dbReference type="NCBI Taxonomy" id="2100817"/>
    <lineage>
        <taxon>Bacteria</taxon>
        <taxon>Bacillati</taxon>
        <taxon>Actinomycetota</taxon>
        <taxon>Actinomycetes</taxon>
        <taxon>Kitasatosporales</taxon>
        <taxon>Streptomycetaceae</taxon>
        <taxon>Streptomyces</taxon>
    </lineage>
</organism>
<dbReference type="RefSeq" id="WP_105868228.1">
    <property type="nucleotide sequence ID" value="NZ_PVLV01000107.1"/>
</dbReference>
<dbReference type="EMBL" id="PVLV01000107">
    <property type="protein sequence ID" value="PRH79645.1"/>
    <property type="molecule type" value="Genomic_DNA"/>
</dbReference>
<evidence type="ECO:0008006" key="4">
    <source>
        <dbReference type="Google" id="ProtNLM"/>
    </source>
</evidence>
<proteinExistence type="predicted"/>
<feature type="transmembrane region" description="Helical" evidence="1">
    <location>
        <begin position="50"/>
        <end position="67"/>
    </location>
</feature>
<feature type="transmembrane region" description="Helical" evidence="1">
    <location>
        <begin position="72"/>
        <end position="92"/>
    </location>
</feature>
<evidence type="ECO:0000313" key="2">
    <source>
        <dbReference type="EMBL" id="PRH79645.1"/>
    </source>
</evidence>
<comment type="caution">
    <text evidence="2">The sequence shown here is derived from an EMBL/GenBank/DDBJ whole genome shotgun (WGS) entry which is preliminary data.</text>
</comment>
<keyword evidence="1" id="KW-1133">Transmembrane helix</keyword>
<name>A0A2S9PYZ6_9ACTN</name>
<dbReference type="AlphaFoldDB" id="A0A2S9PYZ6"/>
<keyword evidence="1" id="KW-0472">Membrane</keyword>
<evidence type="ECO:0000313" key="3">
    <source>
        <dbReference type="Proteomes" id="UP000239322"/>
    </source>
</evidence>
<dbReference type="InterPro" id="IPR002798">
    <property type="entry name" value="SpoIIM-like"/>
</dbReference>
<accession>A0A2S9PYZ6</accession>
<keyword evidence="1" id="KW-0812">Transmembrane</keyword>
<keyword evidence="3" id="KW-1185">Reference proteome</keyword>
<evidence type="ECO:0000256" key="1">
    <source>
        <dbReference type="SAM" id="Phobius"/>
    </source>
</evidence>
<reference evidence="2 3" key="1">
    <citation type="submission" date="2018-03" db="EMBL/GenBank/DDBJ databases">
        <title>Novel Streptomyces sp. from soil.</title>
        <authorList>
            <person name="Tan G.Y.A."/>
            <person name="Lee Z.Y."/>
        </authorList>
    </citation>
    <scope>NUCLEOTIDE SEQUENCE [LARGE SCALE GENOMIC DNA]</scope>
    <source>
        <strain evidence="2 3">ST5x</strain>
    </source>
</reference>
<sequence>MTGAIRRHRLSLSVALAAVVLSLLAGGVCGRLLGDTASYEGLRERGATDVWLHNTAIALATIVIGLLTLGLLALAAAVGGWFINGYALGAYLSSGYGAGDLLMRLPHLVPELSAFVLMTAVGLSGGVRTLAAVRDRSLPPRRTWIRDSTVLAGTGLLLLVPAAVLEASEAFTP</sequence>